<sequence>IKWRGSATKVRLRSRRSRSARDTIYFYIGSQIFHDTQKNAYCYCS</sequence>
<comment type="caution">
    <text evidence="1">The sequence shown here is derived from an EMBL/GenBank/DDBJ whole genome shotgun (WGS) entry which is preliminary data.</text>
</comment>
<accession>A0A232F3I5</accession>
<keyword evidence="2" id="KW-1185">Reference proteome</keyword>
<feature type="non-terminal residue" evidence="1">
    <location>
        <position position="1"/>
    </location>
</feature>
<dbReference type="AlphaFoldDB" id="A0A232F3I5"/>
<reference evidence="1 2" key="1">
    <citation type="journal article" date="2017" name="Curr. Biol.">
        <title>The Evolution of Venom by Co-option of Single-Copy Genes.</title>
        <authorList>
            <person name="Martinson E.O."/>
            <person name="Mrinalini"/>
            <person name="Kelkar Y.D."/>
            <person name="Chang C.H."/>
            <person name="Werren J.H."/>
        </authorList>
    </citation>
    <scope>NUCLEOTIDE SEQUENCE [LARGE SCALE GENOMIC DNA]</scope>
    <source>
        <strain evidence="1 2">Alberta</strain>
        <tissue evidence="1">Whole body</tissue>
    </source>
</reference>
<name>A0A232F3I5_9HYME</name>
<proteinExistence type="predicted"/>
<evidence type="ECO:0000313" key="2">
    <source>
        <dbReference type="Proteomes" id="UP000215335"/>
    </source>
</evidence>
<protein>
    <submittedName>
        <fullName evidence="1">Uncharacterized protein</fullName>
    </submittedName>
</protein>
<dbReference type="Proteomes" id="UP000215335">
    <property type="component" value="Unassembled WGS sequence"/>
</dbReference>
<dbReference type="EMBL" id="NNAY01001072">
    <property type="protein sequence ID" value="OXU25245.1"/>
    <property type="molecule type" value="Genomic_DNA"/>
</dbReference>
<gene>
    <name evidence="1" type="ORF">TSAR_008889</name>
</gene>
<organism evidence="1 2">
    <name type="scientific">Trichomalopsis sarcophagae</name>
    <dbReference type="NCBI Taxonomy" id="543379"/>
    <lineage>
        <taxon>Eukaryota</taxon>
        <taxon>Metazoa</taxon>
        <taxon>Ecdysozoa</taxon>
        <taxon>Arthropoda</taxon>
        <taxon>Hexapoda</taxon>
        <taxon>Insecta</taxon>
        <taxon>Pterygota</taxon>
        <taxon>Neoptera</taxon>
        <taxon>Endopterygota</taxon>
        <taxon>Hymenoptera</taxon>
        <taxon>Apocrita</taxon>
        <taxon>Proctotrupomorpha</taxon>
        <taxon>Chalcidoidea</taxon>
        <taxon>Pteromalidae</taxon>
        <taxon>Pteromalinae</taxon>
        <taxon>Trichomalopsis</taxon>
    </lineage>
</organism>
<evidence type="ECO:0000313" key="1">
    <source>
        <dbReference type="EMBL" id="OXU25245.1"/>
    </source>
</evidence>